<keyword evidence="6" id="KW-1185">Reference proteome</keyword>
<dbReference type="PANTHER" id="PTHR12303:SF6">
    <property type="entry name" value="CARNOSINE N-METHYLTRANSFERASE"/>
    <property type="match status" value="1"/>
</dbReference>
<evidence type="ECO:0000256" key="3">
    <source>
        <dbReference type="ARBA" id="ARBA00022691"/>
    </source>
</evidence>
<name>A0A7R8CBB6_LEPSM</name>
<dbReference type="PANTHER" id="PTHR12303">
    <property type="entry name" value="CARNOSINE N-METHYLTRANSFERASE"/>
    <property type="match status" value="1"/>
</dbReference>
<evidence type="ECO:0000256" key="2">
    <source>
        <dbReference type="ARBA" id="ARBA00022679"/>
    </source>
</evidence>
<feature type="domain" description="N-acetyltransferase" evidence="4">
    <location>
        <begin position="283"/>
        <end position="372"/>
    </location>
</feature>
<dbReference type="InterPro" id="IPR000182">
    <property type="entry name" value="GNAT_dom"/>
</dbReference>
<proteinExistence type="predicted"/>
<dbReference type="InterPro" id="IPR016181">
    <property type="entry name" value="Acyl_CoA_acyltransferase"/>
</dbReference>
<evidence type="ECO:0000259" key="4">
    <source>
        <dbReference type="Pfam" id="PF13302"/>
    </source>
</evidence>
<accession>A0A7R8CBB6</accession>
<organism evidence="5 6">
    <name type="scientific">Lepeophtheirus salmonis</name>
    <name type="common">Salmon louse</name>
    <name type="synonym">Caligus salmonis</name>
    <dbReference type="NCBI Taxonomy" id="72036"/>
    <lineage>
        <taxon>Eukaryota</taxon>
        <taxon>Metazoa</taxon>
        <taxon>Ecdysozoa</taxon>
        <taxon>Arthropoda</taxon>
        <taxon>Crustacea</taxon>
        <taxon>Multicrustacea</taxon>
        <taxon>Hexanauplia</taxon>
        <taxon>Copepoda</taxon>
        <taxon>Siphonostomatoida</taxon>
        <taxon>Caligidae</taxon>
        <taxon>Lepeophtheirus</taxon>
    </lineage>
</organism>
<keyword evidence="3" id="KW-0949">S-adenosyl-L-methionine</keyword>
<sequence>MHEYHNNTKKVVAMRINSMEKLSYGHKSQLSKVGYVSHLKNIEKLSETNQMFLQNVLDLDSRESHFQRQNNGSSSSEGHHYMKDYKRIQNLFHSLYLEWSVGGKPHRDQIFNKIKEKLKGLNLSNNPKILVPGAALCRLPYNLSIEFPTYEIIAYVSEKASFELVGGDFGNVSHAHRIRNSMDVIITQFFIDSATNILDVASCVQLALKNEGYWINLGPLNYGCGTLLELSFDILKDIIIDIGFEMVEDSDTIISNVAHNPESMMKADDMKLNARTKIIGEKVVLVPYDESHVPTYHEWMKDPEILDLTGSEPLTIEQEYEMVKTWRESEDKLTFIICEREPIKMIGDTNVYFGTDDDDLKFGEVEIMIAEKRSPWKKVWLGVYASNDFVCVKKFY</sequence>
<dbReference type="GO" id="GO:0016747">
    <property type="term" value="F:acyltransferase activity, transferring groups other than amino-acyl groups"/>
    <property type="evidence" value="ECO:0007669"/>
    <property type="project" value="InterPro"/>
</dbReference>
<evidence type="ECO:0000256" key="1">
    <source>
        <dbReference type="ARBA" id="ARBA00022603"/>
    </source>
</evidence>
<dbReference type="GO" id="GO:0032259">
    <property type="term" value="P:methylation"/>
    <property type="evidence" value="ECO:0007669"/>
    <property type="project" value="UniProtKB-KW"/>
</dbReference>
<dbReference type="EMBL" id="HG994580">
    <property type="protein sequence ID" value="CAF2754959.1"/>
    <property type="molecule type" value="Genomic_DNA"/>
</dbReference>
<reference evidence="5" key="1">
    <citation type="submission" date="2021-02" db="EMBL/GenBank/DDBJ databases">
        <authorList>
            <person name="Bekaert M."/>
        </authorList>
    </citation>
    <scope>NUCLEOTIDE SEQUENCE</scope>
    <source>
        <strain evidence="5">IoA-00</strain>
    </source>
</reference>
<protein>
    <submittedName>
        <fullName evidence="5">(salmon louse) hypothetical protein</fullName>
    </submittedName>
</protein>
<dbReference type="GO" id="GO:0008757">
    <property type="term" value="F:S-adenosylmethionine-dependent methyltransferase activity"/>
    <property type="evidence" value="ECO:0007669"/>
    <property type="project" value="InterPro"/>
</dbReference>
<keyword evidence="1" id="KW-0489">Methyltransferase</keyword>
<evidence type="ECO:0000313" key="5">
    <source>
        <dbReference type="EMBL" id="CAF2754959.1"/>
    </source>
</evidence>
<dbReference type="Pfam" id="PF07942">
    <property type="entry name" value="CARME"/>
    <property type="match status" value="1"/>
</dbReference>
<dbReference type="SMART" id="SM01296">
    <property type="entry name" value="N2227"/>
    <property type="match status" value="1"/>
</dbReference>
<dbReference type="Proteomes" id="UP000675881">
    <property type="component" value="Chromosome 1"/>
</dbReference>
<dbReference type="OrthoDB" id="978at2759"/>
<dbReference type="InterPro" id="IPR012901">
    <property type="entry name" value="CARME"/>
</dbReference>
<keyword evidence="2" id="KW-0808">Transferase</keyword>
<evidence type="ECO:0000313" key="6">
    <source>
        <dbReference type="Proteomes" id="UP000675881"/>
    </source>
</evidence>
<dbReference type="Pfam" id="PF13302">
    <property type="entry name" value="Acetyltransf_3"/>
    <property type="match status" value="1"/>
</dbReference>
<dbReference type="Gene3D" id="3.40.630.30">
    <property type="match status" value="1"/>
</dbReference>
<dbReference type="AlphaFoldDB" id="A0A7R8CBB6"/>
<gene>
    <name evidence="5" type="ORF">LSAA_1778</name>
</gene>
<dbReference type="SUPFAM" id="SSF55729">
    <property type="entry name" value="Acyl-CoA N-acyltransferases (Nat)"/>
    <property type="match status" value="1"/>
</dbReference>